<evidence type="ECO:0000256" key="8">
    <source>
        <dbReference type="SAM" id="Phobius"/>
    </source>
</evidence>
<feature type="transmembrane region" description="Helical" evidence="8">
    <location>
        <begin position="20"/>
        <end position="39"/>
    </location>
</feature>
<evidence type="ECO:0000256" key="1">
    <source>
        <dbReference type="ARBA" id="ARBA00004377"/>
    </source>
</evidence>
<dbReference type="Pfam" id="PF12019">
    <property type="entry name" value="GspH"/>
    <property type="match status" value="1"/>
</dbReference>
<feature type="non-terminal residue" evidence="10">
    <location>
        <position position="1"/>
    </location>
</feature>
<evidence type="ECO:0000313" key="10">
    <source>
        <dbReference type="EMBL" id="SVA48259.1"/>
    </source>
</evidence>
<name>A0A381W6S2_9ZZZZ</name>
<evidence type="ECO:0000259" key="9">
    <source>
        <dbReference type="Pfam" id="PF12019"/>
    </source>
</evidence>
<dbReference type="EMBL" id="UINC01010886">
    <property type="protein sequence ID" value="SVA48259.1"/>
    <property type="molecule type" value="Genomic_DNA"/>
</dbReference>
<dbReference type="AlphaFoldDB" id="A0A381W6S2"/>
<gene>
    <name evidence="10" type="ORF">METZ01_LOCUS101113</name>
</gene>
<dbReference type="InterPro" id="IPR022346">
    <property type="entry name" value="T2SS_GspH"/>
</dbReference>
<protein>
    <recommendedName>
        <fullName evidence="9">General secretion pathway GspH domain-containing protein</fullName>
    </recommendedName>
</protein>
<dbReference type="GO" id="GO:0015627">
    <property type="term" value="C:type II protein secretion system complex"/>
    <property type="evidence" value="ECO:0007669"/>
    <property type="project" value="InterPro"/>
</dbReference>
<organism evidence="10">
    <name type="scientific">marine metagenome</name>
    <dbReference type="NCBI Taxonomy" id="408172"/>
    <lineage>
        <taxon>unclassified sequences</taxon>
        <taxon>metagenomes</taxon>
        <taxon>ecological metagenomes</taxon>
    </lineage>
</organism>
<dbReference type="InterPro" id="IPR045584">
    <property type="entry name" value="Pilin-like"/>
</dbReference>
<comment type="subcellular location">
    <subcellularLocation>
        <location evidence="1">Cell inner membrane</location>
        <topology evidence="1">Single-pass membrane protein</topology>
    </subcellularLocation>
</comment>
<reference evidence="10" key="1">
    <citation type="submission" date="2018-05" db="EMBL/GenBank/DDBJ databases">
        <authorList>
            <person name="Lanie J.A."/>
            <person name="Ng W.-L."/>
            <person name="Kazmierczak K.M."/>
            <person name="Andrzejewski T.M."/>
            <person name="Davidsen T.M."/>
            <person name="Wayne K.J."/>
            <person name="Tettelin H."/>
            <person name="Glass J.I."/>
            <person name="Rusch D."/>
            <person name="Podicherti R."/>
            <person name="Tsui H.-C.T."/>
            <person name="Winkler M.E."/>
        </authorList>
    </citation>
    <scope>NUCLEOTIDE SEQUENCE</scope>
</reference>
<keyword evidence="2" id="KW-1003">Cell membrane</keyword>
<feature type="domain" description="General secretion pathway GspH" evidence="9">
    <location>
        <begin position="48"/>
        <end position="153"/>
    </location>
</feature>
<keyword evidence="7 8" id="KW-0472">Membrane</keyword>
<evidence type="ECO:0000256" key="7">
    <source>
        <dbReference type="ARBA" id="ARBA00023136"/>
    </source>
</evidence>
<keyword evidence="5 8" id="KW-0812">Transmembrane</keyword>
<evidence type="ECO:0000256" key="5">
    <source>
        <dbReference type="ARBA" id="ARBA00022692"/>
    </source>
</evidence>
<keyword evidence="3" id="KW-0488">Methylation</keyword>
<keyword evidence="6 8" id="KW-1133">Transmembrane helix</keyword>
<dbReference type="SUPFAM" id="SSF54523">
    <property type="entry name" value="Pili subunits"/>
    <property type="match status" value="1"/>
</dbReference>
<accession>A0A381W6S2</accession>
<keyword evidence="4" id="KW-0997">Cell inner membrane</keyword>
<evidence type="ECO:0000256" key="2">
    <source>
        <dbReference type="ARBA" id="ARBA00022475"/>
    </source>
</evidence>
<dbReference type="GO" id="GO:0005886">
    <property type="term" value="C:plasma membrane"/>
    <property type="evidence" value="ECO:0007669"/>
    <property type="project" value="UniProtKB-SubCell"/>
</dbReference>
<evidence type="ECO:0000256" key="3">
    <source>
        <dbReference type="ARBA" id="ARBA00022481"/>
    </source>
</evidence>
<proteinExistence type="predicted"/>
<evidence type="ECO:0000256" key="4">
    <source>
        <dbReference type="ARBA" id="ARBA00022519"/>
    </source>
</evidence>
<evidence type="ECO:0000256" key="6">
    <source>
        <dbReference type="ARBA" id="ARBA00022989"/>
    </source>
</evidence>
<dbReference type="GO" id="GO:0015628">
    <property type="term" value="P:protein secretion by the type II secretion system"/>
    <property type="evidence" value="ECO:0007669"/>
    <property type="project" value="InterPro"/>
</dbReference>
<dbReference type="Gene3D" id="3.55.40.10">
    <property type="entry name" value="minor pseudopilin epsh domain"/>
    <property type="match status" value="1"/>
</dbReference>
<sequence length="165" mass="18352">VAYLKKTGCLGFTLLELTLVMFFMAIIAGLSTPFVMSTLDRMELQTSARKVASALRYARSEAIASKKPVVFSGNLDRNQFWVTQGHNNETPKITSLTDPIRLDHFINEGEDNLFRDDEFTVTFFPQGNSSGGLIGMNINASRSSENYYAISIDPITGKTKIKQTK</sequence>